<sequence length="731" mass="79939">MSNRPAPPSMPAGSHEMRNYYSNQDPPRPTPYTTPSITPYLGLRARLSQVWINRWTILLLLVLARSLIAVSSLKNDLDSARREALSACSSVESMGSAMASMPHYMAQGVNELTATGVERAVNGLMEMTTMSVTGVEEIVLFVINMMTSTYVCLITLAVGGSLHVALKVVEDAQDALNKAIDGIGDDMSKAVQGFEDTYKKFIDALDKVSLGFLNKADPPQLDLSKQIDSLKNLKLPGDLSQGLDKLNNSIPTFAEVHNFTDNAIRLPFEEVKLLMKNAMGNYTFDRSAFPVPQKEQLTFCSDNNGINNFFDDLLNLAHVARTIFLGVLLTAAILICIPMAWREIKRWRTMQERSQLVHSNAHDPMDVVYIVSRPYTSSTGIKVANRFKSPRRQILTRWVIAYATSTPALFVLSLGVAGLFSCACQAVMLRALEREVPNLAGQVGAFADQVVTSLNNASEQWAIGTNKAIAATNEDINSNLFGWVNTTTGAVNDTLNVFVDGVSGVLNDTFGGTVLYDPIKEVLNCLVLLKVAGIQKALTWVSDHARIDFPLMANDTFSLGAVASIASDKDPKAESFLAEPGDAAKDKISSIVVRMTNRIEDGIRTEALISTVVLLIWVAILLIGITRALTLWFGKDKTRAEGGVGDAYQSNRDGFQDIALDTYHHERPASGGLGPAPEYTRSTPTGEDAYSEHKLGFAGQRNYDSSLRREATKGGHNRVSSHAEVYPDYKR</sequence>
<accession>A0A8H7AMY4</accession>
<keyword evidence="13" id="KW-1185">Reference proteome</keyword>
<feature type="region of interest" description="Disordered" evidence="11">
    <location>
        <begin position="666"/>
        <end position="731"/>
    </location>
</feature>
<comment type="caution">
    <text evidence="12">The sequence shown here is derived from an EMBL/GenBank/DDBJ whole genome shotgun (WGS) entry which is preliminary data.</text>
</comment>
<reference evidence="12" key="1">
    <citation type="submission" date="2020-02" db="EMBL/GenBank/DDBJ databases">
        <authorList>
            <person name="Palmer J.M."/>
        </authorList>
    </citation>
    <scope>NUCLEOTIDE SEQUENCE</scope>
    <source>
        <strain evidence="12">EPUS1.4</strain>
        <tissue evidence="12">Thallus</tissue>
    </source>
</reference>
<evidence type="ECO:0000256" key="9">
    <source>
        <dbReference type="ARBA" id="ARBA00023180"/>
    </source>
</evidence>
<dbReference type="GO" id="GO:0005886">
    <property type="term" value="C:plasma membrane"/>
    <property type="evidence" value="ECO:0007669"/>
    <property type="project" value="UniProtKB-SubCell"/>
</dbReference>
<evidence type="ECO:0000256" key="8">
    <source>
        <dbReference type="ARBA" id="ARBA00023136"/>
    </source>
</evidence>
<dbReference type="GO" id="GO:0043332">
    <property type="term" value="C:mating projection tip"/>
    <property type="evidence" value="ECO:0007669"/>
    <property type="project" value="UniProtKB-UniRule"/>
</dbReference>
<dbReference type="EMBL" id="JAACFV010000015">
    <property type="protein sequence ID" value="KAF7512043.1"/>
    <property type="molecule type" value="Genomic_DNA"/>
</dbReference>
<feature type="transmembrane region" description="Helical" evidence="10">
    <location>
        <begin position="607"/>
        <end position="629"/>
    </location>
</feature>
<evidence type="ECO:0000313" key="12">
    <source>
        <dbReference type="EMBL" id="KAF7512043.1"/>
    </source>
</evidence>
<evidence type="ECO:0000256" key="6">
    <source>
        <dbReference type="ARBA" id="ARBA00022971"/>
    </source>
</evidence>
<feature type="compositionally biased region" description="Pro residues" evidence="11">
    <location>
        <begin position="1"/>
        <end position="10"/>
    </location>
</feature>
<dbReference type="InterPro" id="IPR026777">
    <property type="entry name" value="PRM1"/>
</dbReference>
<evidence type="ECO:0000256" key="4">
    <source>
        <dbReference type="ARBA" id="ARBA00022475"/>
    </source>
</evidence>
<dbReference type="Proteomes" id="UP000606974">
    <property type="component" value="Unassembled WGS sequence"/>
</dbReference>
<dbReference type="GO" id="GO:0032220">
    <property type="term" value="P:plasma membrane fusion involved in cytogamy"/>
    <property type="evidence" value="ECO:0007669"/>
    <property type="project" value="TreeGrafter"/>
</dbReference>
<feature type="transmembrane region" description="Helical" evidence="10">
    <location>
        <begin position="319"/>
        <end position="341"/>
    </location>
</feature>
<keyword evidence="9" id="KW-0325">Glycoprotein</keyword>
<keyword evidence="6 10" id="KW-0184">Conjugation</keyword>
<gene>
    <name evidence="12" type="ORF">GJ744_002756</name>
</gene>
<feature type="transmembrane region" description="Helical" evidence="10">
    <location>
        <begin position="398"/>
        <end position="420"/>
    </location>
</feature>
<evidence type="ECO:0000256" key="3">
    <source>
        <dbReference type="ARBA" id="ARBA00010780"/>
    </source>
</evidence>
<keyword evidence="4 10" id="KW-1003">Cell membrane</keyword>
<evidence type="ECO:0000313" key="13">
    <source>
        <dbReference type="Proteomes" id="UP000606974"/>
    </source>
</evidence>
<feature type="transmembrane region" description="Helical" evidence="10">
    <location>
        <begin position="138"/>
        <end position="158"/>
    </location>
</feature>
<proteinExistence type="inferred from homology"/>
<dbReference type="AlphaFoldDB" id="A0A8H7AMY4"/>
<protein>
    <recommendedName>
        <fullName evidence="10">Plasma membrane fusion protein PRM1</fullName>
    </recommendedName>
</protein>
<keyword evidence="7 10" id="KW-1133">Transmembrane helix</keyword>
<evidence type="ECO:0000256" key="1">
    <source>
        <dbReference type="ARBA" id="ARBA00002512"/>
    </source>
</evidence>
<name>A0A8H7AMY4_9EURO</name>
<dbReference type="PANTHER" id="PTHR31030">
    <property type="entry name" value="PLASMA MEMBRANE FUSION PROTEIN PRM1"/>
    <property type="match status" value="1"/>
</dbReference>
<keyword evidence="5 10" id="KW-0812">Transmembrane</keyword>
<comment type="subcellular location">
    <subcellularLocation>
        <location evidence="2 10">Cell membrane</location>
        <topology evidence="2 10">Multi-pass membrane protein</topology>
    </subcellularLocation>
</comment>
<dbReference type="OrthoDB" id="5356111at2759"/>
<evidence type="ECO:0000256" key="5">
    <source>
        <dbReference type="ARBA" id="ARBA00022692"/>
    </source>
</evidence>
<keyword evidence="8 10" id="KW-0472">Membrane</keyword>
<evidence type="ECO:0000256" key="2">
    <source>
        <dbReference type="ARBA" id="ARBA00004651"/>
    </source>
</evidence>
<evidence type="ECO:0000256" key="10">
    <source>
        <dbReference type="RuleBase" id="RU366035"/>
    </source>
</evidence>
<dbReference type="PANTHER" id="PTHR31030:SF1">
    <property type="entry name" value="PLASMA MEMBRANE FUSION PROTEIN PRM1"/>
    <property type="match status" value="1"/>
</dbReference>
<feature type="region of interest" description="Disordered" evidence="11">
    <location>
        <begin position="1"/>
        <end position="35"/>
    </location>
</feature>
<feature type="transmembrane region" description="Helical" evidence="10">
    <location>
        <begin position="55"/>
        <end position="73"/>
    </location>
</feature>
<evidence type="ECO:0000256" key="11">
    <source>
        <dbReference type="SAM" id="MobiDB-lite"/>
    </source>
</evidence>
<evidence type="ECO:0000256" key="7">
    <source>
        <dbReference type="ARBA" id="ARBA00022989"/>
    </source>
</evidence>
<comment type="function">
    <text evidence="1 10">Involved in cell fusion during mating by stabilizing the plasma membrane fusion event.</text>
</comment>
<comment type="similarity">
    <text evidence="3 10">Belongs to the PRM1 family.</text>
</comment>
<organism evidence="12 13">
    <name type="scientific">Endocarpon pusillum</name>
    <dbReference type="NCBI Taxonomy" id="364733"/>
    <lineage>
        <taxon>Eukaryota</taxon>
        <taxon>Fungi</taxon>
        <taxon>Dikarya</taxon>
        <taxon>Ascomycota</taxon>
        <taxon>Pezizomycotina</taxon>
        <taxon>Eurotiomycetes</taxon>
        <taxon>Chaetothyriomycetidae</taxon>
        <taxon>Verrucariales</taxon>
        <taxon>Verrucariaceae</taxon>
        <taxon>Endocarpon</taxon>
    </lineage>
</organism>